<dbReference type="AlphaFoldDB" id="A0A238XSD1"/>
<keyword evidence="1" id="KW-1133">Transmembrane helix</keyword>
<sequence>MLNLEIMKSNLLKYTFITSFIITLLFSTNGVAQELDASNYKIRFNLKTVKQSDNSRLLEVIFFGQNKKDRKDKVPVFDAEIKFYNDDTLLGTSKTSNEGIAQITVPENQTYIKDKDGYITFKAVFEGSDGLDEEDDDVSIKDLHLELNLEEIDSIKTVIVKAFTLDSLGVKIPVEEADIIISVEAMLSKMKLEEGTIEDGEFEFEFPTDIPGDANGDLIVYSIIEDHDDFGNVIQKKSENWGNFQNQIVKEENKLWSEAAPIWMYIVLTILLVGVWANYVYTARYLFKIKKEGKQLEVNTEKTN</sequence>
<name>A0A238XSD1_9FLAO</name>
<evidence type="ECO:0000313" key="3">
    <source>
        <dbReference type="Proteomes" id="UP000198412"/>
    </source>
</evidence>
<organism evidence="2 3">
    <name type="scientific">Lutibacter flavus</name>
    <dbReference type="NCBI Taxonomy" id="691689"/>
    <lineage>
        <taxon>Bacteria</taxon>
        <taxon>Pseudomonadati</taxon>
        <taxon>Bacteroidota</taxon>
        <taxon>Flavobacteriia</taxon>
        <taxon>Flavobacteriales</taxon>
        <taxon>Flavobacteriaceae</taxon>
        <taxon>Lutibacter</taxon>
    </lineage>
</organism>
<evidence type="ECO:0000313" key="2">
    <source>
        <dbReference type="EMBL" id="SNR61837.1"/>
    </source>
</evidence>
<keyword evidence="1" id="KW-0472">Membrane</keyword>
<evidence type="ECO:0000256" key="1">
    <source>
        <dbReference type="SAM" id="Phobius"/>
    </source>
</evidence>
<reference evidence="3" key="1">
    <citation type="submission" date="2017-06" db="EMBL/GenBank/DDBJ databases">
        <authorList>
            <person name="Varghese N."/>
            <person name="Submissions S."/>
        </authorList>
    </citation>
    <scope>NUCLEOTIDE SEQUENCE [LARGE SCALE GENOMIC DNA]</scope>
    <source>
        <strain evidence="3">DSM 27993</strain>
    </source>
</reference>
<accession>A0A238XSD1</accession>
<feature type="transmembrane region" description="Helical" evidence="1">
    <location>
        <begin position="262"/>
        <end position="281"/>
    </location>
</feature>
<dbReference type="Proteomes" id="UP000198412">
    <property type="component" value="Unassembled WGS sequence"/>
</dbReference>
<proteinExistence type="predicted"/>
<protein>
    <submittedName>
        <fullName evidence="2">Uncharacterized protein</fullName>
    </submittedName>
</protein>
<dbReference type="EMBL" id="FZNX01000003">
    <property type="protein sequence ID" value="SNR61837.1"/>
    <property type="molecule type" value="Genomic_DNA"/>
</dbReference>
<gene>
    <name evidence="2" type="ORF">SAMN04488111_2076</name>
</gene>
<keyword evidence="1" id="KW-0812">Transmembrane</keyword>
<keyword evidence="3" id="KW-1185">Reference proteome</keyword>